<name>X1EWF7_9ZZZZ</name>
<dbReference type="AlphaFoldDB" id="X1EWF7"/>
<dbReference type="InterPro" id="IPR004805">
    <property type="entry name" value="DnaE2/DnaE/PolC"/>
</dbReference>
<dbReference type="InterPro" id="IPR011708">
    <property type="entry name" value="DNA_pol3_alpha_NTPase_dom"/>
</dbReference>
<feature type="domain" description="Polymerase/histidinol phosphatase N-terminal" evidence="1">
    <location>
        <begin position="7"/>
        <end position="74"/>
    </location>
</feature>
<dbReference type="PANTHER" id="PTHR32294">
    <property type="entry name" value="DNA POLYMERASE III SUBUNIT ALPHA"/>
    <property type="match status" value="1"/>
</dbReference>
<dbReference type="Pfam" id="PF02811">
    <property type="entry name" value="PHP"/>
    <property type="match status" value="1"/>
</dbReference>
<dbReference type="SUPFAM" id="SSF89550">
    <property type="entry name" value="PHP domain-like"/>
    <property type="match status" value="1"/>
</dbReference>
<dbReference type="Pfam" id="PF07733">
    <property type="entry name" value="DNA_pol3_alpha"/>
    <property type="match status" value="1"/>
</dbReference>
<evidence type="ECO:0000259" key="1">
    <source>
        <dbReference type="SMART" id="SM00481"/>
    </source>
</evidence>
<protein>
    <recommendedName>
        <fullName evidence="1">Polymerase/histidinol phosphatase N-terminal domain-containing protein</fullName>
    </recommendedName>
</protein>
<dbReference type="NCBIfam" id="TIGR00594">
    <property type="entry name" value="polc"/>
    <property type="match status" value="1"/>
</dbReference>
<reference evidence="2" key="1">
    <citation type="journal article" date="2014" name="Front. Microbiol.">
        <title>High frequency of phylogenetically diverse reductive dehalogenase-homologous genes in deep subseafloor sedimentary metagenomes.</title>
        <authorList>
            <person name="Kawai M."/>
            <person name="Futagami T."/>
            <person name="Toyoda A."/>
            <person name="Takaki Y."/>
            <person name="Nishi S."/>
            <person name="Hori S."/>
            <person name="Arai W."/>
            <person name="Tsubouchi T."/>
            <person name="Morono Y."/>
            <person name="Uchiyama I."/>
            <person name="Ito T."/>
            <person name="Fujiyama A."/>
            <person name="Inagaki F."/>
            <person name="Takami H."/>
        </authorList>
    </citation>
    <scope>NUCLEOTIDE SEQUENCE</scope>
    <source>
        <strain evidence="2">Expedition CK06-06</strain>
    </source>
</reference>
<dbReference type="GO" id="GO:0008408">
    <property type="term" value="F:3'-5' exonuclease activity"/>
    <property type="evidence" value="ECO:0007669"/>
    <property type="project" value="InterPro"/>
</dbReference>
<sequence length="404" mass="46452">MKIDNFVHLHVHSEYSLLDGASRIKKLIERACEFNMPALALTDHGVMYGAIEFYTQAKKSGIKPIIGCEVYLAPKSRWDKQSEREKKEETSYHLTLLAENNQGYQNLMRLVSLGFLEGFYYKPRVDKELLREFNQGIIALSGCIAGEIPKCIILDKIKSAKKILEEYIDIFGKNNFFLELQDSGIPDQKKVNKALSELSSEYSIPLVATNDVHYLNKEDSKAHDVLLCIQTGSTINEPGRLRFPTDEYYFKSCDQMSEIFKEFPGAIENTLKIADRCNVNIKFDMNLIPSFRVPDDYSVDEYLKKLCYEGAKKRYESITKEIDRRIQRELEVIEKMGFSEYFLIVWDLIKFARNNSIRVGPGRGSAAGSIVSYLLGITDIEPLKYGLLFERFLNEERKGMPDIE</sequence>
<dbReference type="Gene3D" id="3.20.20.140">
    <property type="entry name" value="Metal-dependent hydrolases"/>
    <property type="match status" value="1"/>
</dbReference>
<evidence type="ECO:0000313" key="2">
    <source>
        <dbReference type="EMBL" id="GAH21479.1"/>
    </source>
</evidence>
<dbReference type="GO" id="GO:0006260">
    <property type="term" value="P:DNA replication"/>
    <property type="evidence" value="ECO:0007669"/>
    <property type="project" value="InterPro"/>
</dbReference>
<dbReference type="PANTHER" id="PTHR32294:SF0">
    <property type="entry name" value="DNA POLYMERASE III SUBUNIT ALPHA"/>
    <property type="match status" value="1"/>
</dbReference>
<dbReference type="InterPro" id="IPR016195">
    <property type="entry name" value="Pol/histidinol_Pase-like"/>
</dbReference>
<dbReference type="InterPro" id="IPR003141">
    <property type="entry name" value="Pol/His_phosphatase_N"/>
</dbReference>
<gene>
    <name evidence="2" type="ORF">S03H2_01667</name>
</gene>
<comment type="caution">
    <text evidence="2">The sequence shown here is derived from an EMBL/GenBank/DDBJ whole genome shotgun (WGS) entry which is preliminary data.</text>
</comment>
<proteinExistence type="predicted"/>
<dbReference type="InterPro" id="IPR004013">
    <property type="entry name" value="PHP_dom"/>
</dbReference>
<dbReference type="SMART" id="SM00481">
    <property type="entry name" value="POLIIIAc"/>
    <property type="match status" value="1"/>
</dbReference>
<dbReference type="EMBL" id="BARU01000505">
    <property type="protein sequence ID" value="GAH21479.1"/>
    <property type="molecule type" value="Genomic_DNA"/>
</dbReference>
<dbReference type="CDD" id="cd12113">
    <property type="entry name" value="PHP_PolIIIA_DnaE3"/>
    <property type="match status" value="1"/>
</dbReference>
<organism evidence="2">
    <name type="scientific">marine sediment metagenome</name>
    <dbReference type="NCBI Taxonomy" id="412755"/>
    <lineage>
        <taxon>unclassified sequences</taxon>
        <taxon>metagenomes</taxon>
        <taxon>ecological metagenomes</taxon>
    </lineage>
</organism>
<accession>X1EWF7</accession>